<evidence type="ECO:0000256" key="4">
    <source>
        <dbReference type="HAMAP-Rule" id="MF_00213"/>
    </source>
</evidence>
<feature type="binding site" evidence="4">
    <location>
        <position position="2"/>
    </location>
    <ligand>
        <name>Ni(2+)</name>
        <dbReference type="ChEBI" id="CHEBI:49786"/>
    </ligand>
</feature>
<dbReference type="PIRSF" id="PIRSF004761">
    <property type="entry name" value="Hydrgn_mat_HypA"/>
    <property type="match status" value="1"/>
</dbReference>
<feature type="binding site" evidence="4">
    <location>
        <position position="79"/>
    </location>
    <ligand>
        <name>Zn(2+)</name>
        <dbReference type="ChEBI" id="CHEBI:29105"/>
    </ligand>
</feature>
<accession>A0A972K1X2</accession>
<evidence type="ECO:0000256" key="1">
    <source>
        <dbReference type="ARBA" id="ARBA00022596"/>
    </source>
</evidence>
<evidence type="ECO:0000256" key="2">
    <source>
        <dbReference type="ARBA" id="ARBA00022723"/>
    </source>
</evidence>
<keyword evidence="1 4" id="KW-0533">Nickel</keyword>
<feature type="binding site" evidence="4">
    <location>
        <position position="92"/>
    </location>
    <ligand>
        <name>Zn(2+)</name>
        <dbReference type="ChEBI" id="CHEBI:29105"/>
    </ligand>
</feature>
<comment type="function">
    <text evidence="4">Involved in the maturation of [NiFe] hydrogenases. Required for nickel insertion into the metal center of the hydrogenase.</text>
</comment>
<dbReference type="HAMAP" id="MF_00213">
    <property type="entry name" value="HypA_HybF"/>
    <property type="match status" value="1"/>
</dbReference>
<dbReference type="AlphaFoldDB" id="A0A972K1X2"/>
<comment type="similarity">
    <text evidence="4">Belongs to the HypA/HybF family.</text>
</comment>
<dbReference type="RefSeq" id="WP_171651449.1">
    <property type="nucleotide sequence ID" value="NZ_WHOD01000045.1"/>
</dbReference>
<name>A0A972K1X2_9BACL</name>
<keyword evidence="6" id="KW-1185">Reference proteome</keyword>
<dbReference type="GO" id="GO:0051604">
    <property type="term" value="P:protein maturation"/>
    <property type="evidence" value="ECO:0007669"/>
    <property type="project" value="InterPro"/>
</dbReference>
<dbReference type="Proteomes" id="UP000641588">
    <property type="component" value="Unassembled WGS sequence"/>
</dbReference>
<protein>
    <recommendedName>
        <fullName evidence="4">Hydrogenase maturation factor HypA</fullName>
    </recommendedName>
</protein>
<evidence type="ECO:0000313" key="6">
    <source>
        <dbReference type="Proteomes" id="UP000641588"/>
    </source>
</evidence>
<proteinExistence type="inferred from homology"/>
<dbReference type="InterPro" id="IPR000688">
    <property type="entry name" value="HypA/HybF"/>
</dbReference>
<feature type="binding site" evidence="4">
    <location>
        <position position="95"/>
    </location>
    <ligand>
        <name>Zn(2+)</name>
        <dbReference type="ChEBI" id="CHEBI:29105"/>
    </ligand>
</feature>
<evidence type="ECO:0000313" key="5">
    <source>
        <dbReference type="EMBL" id="NOU93247.1"/>
    </source>
</evidence>
<comment type="caution">
    <text evidence="5">The sequence shown here is derived from an EMBL/GenBank/DDBJ whole genome shotgun (WGS) entry which is preliminary data.</text>
</comment>
<evidence type="ECO:0000256" key="3">
    <source>
        <dbReference type="ARBA" id="ARBA00022833"/>
    </source>
</evidence>
<keyword evidence="3 4" id="KW-0862">Zinc</keyword>
<dbReference type="GO" id="GO:0008270">
    <property type="term" value="F:zinc ion binding"/>
    <property type="evidence" value="ECO:0007669"/>
    <property type="project" value="UniProtKB-UniRule"/>
</dbReference>
<keyword evidence="2 4" id="KW-0479">Metal-binding</keyword>
<dbReference type="Pfam" id="PF01155">
    <property type="entry name" value="HypA"/>
    <property type="match status" value="1"/>
</dbReference>
<dbReference type="EMBL" id="WHOD01000045">
    <property type="protein sequence ID" value="NOU93247.1"/>
    <property type="molecule type" value="Genomic_DNA"/>
</dbReference>
<dbReference type="PANTHER" id="PTHR34535:SF3">
    <property type="entry name" value="HYDROGENASE MATURATION FACTOR HYPA"/>
    <property type="match status" value="1"/>
</dbReference>
<dbReference type="Gene3D" id="3.30.2320.80">
    <property type="match status" value="1"/>
</dbReference>
<dbReference type="PANTHER" id="PTHR34535">
    <property type="entry name" value="HYDROGENASE MATURATION FACTOR HYPA"/>
    <property type="match status" value="1"/>
</dbReference>
<reference evidence="5" key="1">
    <citation type="submission" date="2019-10" db="EMBL/GenBank/DDBJ databases">
        <title>Description of Paenibacillus glebae sp. nov.</title>
        <authorList>
            <person name="Carlier A."/>
            <person name="Qi S."/>
        </authorList>
    </citation>
    <scope>NUCLEOTIDE SEQUENCE</scope>
    <source>
        <strain evidence="5">LMG 31456</strain>
    </source>
</reference>
<gene>
    <name evidence="4" type="primary">hypA</name>
    <name evidence="5" type="ORF">GC093_08450</name>
</gene>
<organism evidence="5 6">
    <name type="scientific">Paenibacillus foliorum</name>
    <dbReference type="NCBI Taxonomy" id="2654974"/>
    <lineage>
        <taxon>Bacteria</taxon>
        <taxon>Bacillati</taxon>
        <taxon>Bacillota</taxon>
        <taxon>Bacilli</taxon>
        <taxon>Bacillales</taxon>
        <taxon>Paenibacillaceae</taxon>
        <taxon>Paenibacillus</taxon>
    </lineage>
</organism>
<feature type="binding site" evidence="4">
    <location>
        <position position="76"/>
    </location>
    <ligand>
        <name>Zn(2+)</name>
        <dbReference type="ChEBI" id="CHEBI:29105"/>
    </ligand>
</feature>
<dbReference type="GO" id="GO:0016151">
    <property type="term" value="F:nickel cation binding"/>
    <property type="evidence" value="ECO:0007669"/>
    <property type="project" value="UniProtKB-UniRule"/>
</dbReference>
<sequence>MHELALMGDILNIVENDARQRNFQAISNISLVVGRFSNAMPEALAMAFDMFKAQRNTLLSEEAELTIIVEEASAMCPFCEMTYEPTQRIAVCPHCSMPGGQLKTGQTFQVQSYDGS</sequence>